<dbReference type="STRING" id="1238182.C882_2129"/>
<evidence type="ECO:0000313" key="3">
    <source>
        <dbReference type="Proteomes" id="UP000009881"/>
    </source>
</evidence>
<feature type="region of interest" description="Disordered" evidence="1">
    <location>
        <begin position="1"/>
        <end position="48"/>
    </location>
</feature>
<evidence type="ECO:0000313" key="2">
    <source>
        <dbReference type="EMBL" id="EKV26905.1"/>
    </source>
</evidence>
<dbReference type="Proteomes" id="UP000009881">
    <property type="component" value="Unassembled WGS sequence"/>
</dbReference>
<reference evidence="2 3" key="1">
    <citation type="journal article" date="2013" name="Genome Announc.">
        <title>Draft Genome Sequence of an Alphaproteobacterium, Caenispirillum salinarum AK4(T), Isolated from a Solar Saltern.</title>
        <authorList>
            <person name="Khatri I."/>
            <person name="Singh A."/>
            <person name="Korpole S."/>
            <person name="Pinnaka A.K."/>
            <person name="Subramanian S."/>
        </authorList>
    </citation>
    <scope>NUCLEOTIDE SEQUENCE [LARGE SCALE GENOMIC DNA]</scope>
    <source>
        <strain evidence="2 3">AK4</strain>
    </source>
</reference>
<proteinExistence type="predicted"/>
<accession>K9GLL8</accession>
<gene>
    <name evidence="2" type="ORF">C882_2129</name>
</gene>
<evidence type="ECO:0000256" key="1">
    <source>
        <dbReference type="SAM" id="MobiDB-lite"/>
    </source>
</evidence>
<protein>
    <submittedName>
        <fullName evidence="2">Uncharacterized protein</fullName>
    </submittedName>
</protein>
<organism evidence="2 3">
    <name type="scientific">Caenispirillum salinarum AK4</name>
    <dbReference type="NCBI Taxonomy" id="1238182"/>
    <lineage>
        <taxon>Bacteria</taxon>
        <taxon>Pseudomonadati</taxon>
        <taxon>Pseudomonadota</taxon>
        <taxon>Alphaproteobacteria</taxon>
        <taxon>Rhodospirillales</taxon>
        <taxon>Novispirillaceae</taxon>
        <taxon>Caenispirillum</taxon>
    </lineage>
</organism>
<feature type="compositionally biased region" description="Basic residues" evidence="1">
    <location>
        <begin position="1"/>
        <end position="11"/>
    </location>
</feature>
<dbReference type="AlphaFoldDB" id="K9GLL8"/>
<sequence length="48" mass="5292">MLRTGGHHRHKCQDGERWQKTKALTMIRAGHGQPPPVTARLGPSLAAH</sequence>
<comment type="caution">
    <text evidence="2">The sequence shown here is derived from an EMBL/GenBank/DDBJ whole genome shotgun (WGS) entry which is preliminary data.</text>
</comment>
<keyword evidence="3" id="KW-1185">Reference proteome</keyword>
<name>K9GLL8_9PROT</name>
<dbReference type="EMBL" id="ANHY01000022">
    <property type="protein sequence ID" value="EKV26905.1"/>
    <property type="molecule type" value="Genomic_DNA"/>
</dbReference>